<keyword evidence="6" id="KW-0813">Transport</keyword>
<keyword evidence="5 6" id="KW-0472">Membrane</keyword>
<feature type="region of interest" description="Disordered" evidence="7">
    <location>
        <begin position="73"/>
        <end position="120"/>
    </location>
</feature>
<organism evidence="8 9">
    <name type="scientific">Apiospora hydei</name>
    <dbReference type="NCBI Taxonomy" id="1337664"/>
    <lineage>
        <taxon>Eukaryota</taxon>
        <taxon>Fungi</taxon>
        <taxon>Dikarya</taxon>
        <taxon>Ascomycota</taxon>
        <taxon>Pezizomycotina</taxon>
        <taxon>Sordariomycetes</taxon>
        <taxon>Xylariomycetidae</taxon>
        <taxon>Amphisphaeriales</taxon>
        <taxon>Apiosporaceae</taxon>
        <taxon>Apiospora</taxon>
    </lineage>
</organism>
<keyword evidence="3 6" id="KW-0812">Transmembrane</keyword>
<evidence type="ECO:0000256" key="6">
    <source>
        <dbReference type="RuleBase" id="RU367022"/>
    </source>
</evidence>
<dbReference type="Proteomes" id="UP001433268">
    <property type="component" value="Unassembled WGS sequence"/>
</dbReference>
<comment type="caution">
    <text evidence="8">The sequence shown here is derived from an EMBL/GenBank/DDBJ whole genome shotgun (WGS) entry which is preliminary data.</text>
</comment>
<gene>
    <name evidence="8" type="ORF">PG997_012250</name>
</gene>
<dbReference type="EMBL" id="JAQQWN010000009">
    <property type="protein sequence ID" value="KAK8065503.1"/>
    <property type="molecule type" value="Genomic_DNA"/>
</dbReference>
<comment type="subcellular location">
    <subcellularLocation>
        <location evidence="1 6">Membrane</location>
        <topology evidence="1 6">Multi-pass membrane protein</topology>
    </subcellularLocation>
</comment>
<dbReference type="PANTHER" id="PTHR12483:SF73">
    <property type="entry name" value="COPPER TRANSPORT PROTEIN CTR3"/>
    <property type="match status" value="1"/>
</dbReference>
<name>A0ABR1V2T1_9PEZI</name>
<evidence type="ECO:0000256" key="4">
    <source>
        <dbReference type="ARBA" id="ARBA00022989"/>
    </source>
</evidence>
<dbReference type="Pfam" id="PF04145">
    <property type="entry name" value="Ctr"/>
    <property type="match status" value="1"/>
</dbReference>
<keyword evidence="4 6" id="KW-1133">Transmembrane helix</keyword>
<sequence>MLWNWNTVGTCFLSEQWQIKSDGGFAGLCIGVIILVIFLEFLRRVAKFYDNHIYRAHQLRAVGMAVDRAGGASSAAEEGQAGHPPGTGRASGPAPSSSGTRSQDASVDERPSSLVPRQSGGVMSQAQPLLAGANPNQPFASAFLPSVKQQAIRALIHTMQFAVGYWIMLMAMYYNGYIIICIIIGAFLGFFLLRWERIGSSSLERPGELSGEATGCHG</sequence>
<evidence type="ECO:0000256" key="1">
    <source>
        <dbReference type="ARBA" id="ARBA00004141"/>
    </source>
</evidence>
<dbReference type="PANTHER" id="PTHR12483">
    <property type="entry name" value="SOLUTE CARRIER FAMILY 31 COPPER TRANSPORTERS"/>
    <property type="match status" value="1"/>
</dbReference>
<protein>
    <recommendedName>
        <fullName evidence="6">Copper transport protein</fullName>
    </recommendedName>
</protein>
<evidence type="ECO:0000256" key="2">
    <source>
        <dbReference type="ARBA" id="ARBA00006921"/>
    </source>
</evidence>
<dbReference type="RefSeq" id="XP_066662256.1">
    <property type="nucleotide sequence ID" value="XM_066816564.1"/>
</dbReference>
<reference evidence="8 9" key="1">
    <citation type="submission" date="2023-01" db="EMBL/GenBank/DDBJ databases">
        <title>Analysis of 21 Apiospora genomes using comparative genomics revels a genus with tremendous synthesis potential of carbohydrate active enzymes and secondary metabolites.</title>
        <authorList>
            <person name="Sorensen T."/>
        </authorList>
    </citation>
    <scope>NUCLEOTIDE SEQUENCE [LARGE SCALE GENOMIC DNA]</scope>
    <source>
        <strain evidence="8 9">CBS 114990</strain>
    </source>
</reference>
<evidence type="ECO:0000313" key="9">
    <source>
        <dbReference type="Proteomes" id="UP001433268"/>
    </source>
</evidence>
<dbReference type="InterPro" id="IPR007274">
    <property type="entry name" value="Cop_transporter"/>
</dbReference>
<evidence type="ECO:0000256" key="7">
    <source>
        <dbReference type="SAM" id="MobiDB-lite"/>
    </source>
</evidence>
<feature type="transmembrane region" description="Helical" evidence="6">
    <location>
        <begin position="174"/>
        <end position="193"/>
    </location>
</feature>
<evidence type="ECO:0000313" key="8">
    <source>
        <dbReference type="EMBL" id="KAK8065503.1"/>
    </source>
</evidence>
<evidence type="ECO:0000256" key="3">
    <source>
        <dbReference type="ARBA" id="ARBA00022692"/>
    </source>
</evidence>
<evidence type="ECO:0000256" key="5">
    <source>
        <dbReference type="ARBA" id="ARBA00023136"/>
    </source>
</evidence>
<dbReference type="GeneID" id="92049624"/>
<comment type="similarity">
    <text evidence="2 6">Belongs to the copper transporter (Ctr) (TC 1.A.56) family. SLC31A subfamily.</text>
</comment>
<keyword evidence="6" id="KW-0406">Ion transport</keyword>
<feature type="transmembrane region" description="Helical" evidence="6">
    <location>
        <begin position="23"/>
        <end position="42"/>
    </location>
</feature>
<keyword evidence="6" id="KW-0186">Copper</keyword>
<keyword evidence="6" id="KW-0187">Copper transport</keyword>
<keyword evidence="9" id="KW-1185">Reference proteome</keyword>
<proteinExistence type="inferred from homology"/>
<feature type="compositionally biased region" description="Low complexity" evidence="7">
    <location>
        <begin position="73"/>
        <end position="102"/>
    </location>
</feature>
<accession>A0ABR1V2T1</accession>